<proteinExistence type="predicted"/>
<dbReference type="Proteomes" id="UP000094172">
    <property type="component" value="Unassembled WGS sequence"/>
</dbReference>
<dbReference type="RefSeq" id="WP_069443473.1">
    <property type="nucleotide sequence ID" value="NZ_LPWE01000004.1"/>
</dbReference>
<evidence type="ECO:0000313" key="1">
    <source>
        <dbReference type="EMBL" id="ODR96514.1"/>
    </source>
</evidence>
<dbReference type="STRING" id="1774970.AUC70_14635"/>
<name>A0A1E3VSK7_9HYPH</name>
<evidence type="ECO:0000313" key="2">
    <source>
        <dbReference type="Proteomes" id="UP000094172"/>
    </source>
</evidence>
<reference evidence="1 2" key="1">
    <citation type="journal article" date="2016" name="Environ. Microbiol.">
        <title>New Methyloceanibacter diversity from North Sea sediments includes methanotroph containing solely the soluble methane monooxygenase.</title>
        <authorList>
            <person name="Vekeman B."/>
            <person name="Kerckhof F.M."/>
            <person name="Cremers G."/>
            <person name="de Vos P."/>
            <person name="Vandamme P."/>
            <person name="Boon N."/>
            <person name="Op den Camp H.J."/>
            <person name="Heylen K."/>
        </authorList>
    </citation>
    <scope>NUCLEOTIDE SEQUENCE [LARGE SCALE GENOMIC DNA]</scope>
    <source>
        <strain evidence="1 2">R-67176</strain>
    </source>
</reference>
<keyword evidence="2" id="KW-1185">Reference proteome</keyword>
<sequence length="76" mass="8629">MPNFRLEQGKRYRAEIKLKFFEKWASNDRVATEVEKVGFSDVEVTGSGGTRIGKATWSNNTMTVPLPSRIQNPIEI</sequence>
<protein>
    <submittedName>
        <fullName evidence="1">Uncharacterized protein</fullName>
    </submittedName>
</protein>
<dbReference type="EMBL" id="LPWE01000004">
    <property type="protein sequence ID" value="ODR96514.1"/>
    <property type="molecule type" value="Genomic_DNA"/>
</dbReference>
<organism evidence="1 2">
    <name type="scientific">Methyloceanibacter stevinii</name>
    <dbReference type="NCBI Taxonomy" id="1774970"/>
    <lineage>
        <taxon>Bacteria</taxon>
        <taxon>Pseudomonadati</taxon>
        <taxon>Pseudomonadota</taxon>
        <taxon>Alphaproteobacteria</taxon>
        <taxon>Hyphomicrobiales</taxon>
        <taxon>Hyphomicrobiaceae</taxon>
        <taxon>Methyloceanibacter</taxon>
    </lineage>
</organism>
<comment type="caution">
    <text evidence="1">The sequence shown here is derived from an EMBL/GenBank/DDBJ whole genome shotgun (WGS) entry which is preliminary data.</text>
</comment>
<accession>A0A1E3VSK7</accession>
<dbReference type="AlphaFoldDB" id="A0A1E3VSK7"/>
<gene>
    <name evidence="1" type="ORF">AUC70_14635</name>
</gene>